<dbReference type="Proteomes" id="UP000029409">
    <property type="component" value="Chromosome"/>
</dbReference>
<dbReference type="AlphaFoldDB" id="A0A089HMY1"/>
<dbReference type="InterPro" id="IPR015946">
    <property type="entry name" value="KH_dom-like_a/b"/>
</dbReference>
<dbReference type="OrthoDB" id="9797508at2"/>
<evidence type="ECO:0000256" key="1">
    <source>
        <dbReference type="ARBA" id="ARBA00007378"/>
    </source>
</evidence>
<dbReference type="SUPFAM" id="SSF82784">
    <property type="entry name" value="OsmC-like"/>
    <property type="match status" value="1"/>
</dbReference>
<organism evidence="3 4">
    <name type="scientific">Paenibacillus durus</name>
    <name type="common">Paenibacillus azotofixans</name>
    <dbReference type="NCBI Taxonomy" id="44251"/>
    <lineage>
        <taxon>Bacteria</taxon>
        <taxon>Bacillati</taxon>
        <taxon>Bacillota</taxon>
        <taxon>Bacilli</taxon>
        <taxon>Bacillales</taxon>
        <taxon>Paenibacillaceae</taxon>
        <taxon>Paenibacillus</taxon>
    </lineage>
</organism>
<evidence type="ECO:0000313" key="3">
    <source>
        <dbReference type="EMBL" id="AIQ11738.1"/>
    </source>
</evidence>
<name>A0A089HMY1_PAEDU</name>
<reference evidence="3 4" key="1">
    <citation type="submission" date="2014-08" db="EMBL/GenBank/DDBJ databases">
        <title>Comparative genomics of the Paenibacillus odorifer group.</title>
        <authorList>
            <person name="den Bakker H.C."/>
            <person name="Tsai Y.-C."/>
            <person name="Martin N."/>
            <person name="Korlach J."/>
            <person name="Wiedmann M."/>
        </authorList>
    </citation>
    <scope>NUCLEOTIDE SEQUENCE [LARGE SCALE GENOMIC DNA]</scope>
    <source>
        <strain evidence="3 4">DSM 1735</strain>
    </source>
</reference>
<evidence type="ECO:0000313" key="4">
    <source>
        <dbReference type="Proteomes" id="UP000029409"/>
    </source>
</evidence>
<protein>
    <submittedName>
        <fullName evidence="3">Ohr subfamily peroxiredoxin</fullName>
    </submittedName>
</protein>
<proteinExistence type="inferred from homology"/>
<dbReference type="PANTHER" id="PTHR33797:SF2">
    <property type="entry name" value="ORGANIC HYDROPEROXIDE RESISTANCE PROTEIN-LIKE"/>
    <property type="match status" value="1"/>
</dbReference>
<evidence type="ECO:0000256" key="2">
    <source>
        <dbReference type="SAM" id="MobiDB-lite"/>
    </source>
</evidence>
<dbReference type="RefSeq" id="WP_042205622.1">
    <property type="nucleotide sequence ID" value="NZ_CP009288.1"/>
</dbReference>
<dbReference type="KEGG" id="pdu:PDUR_07160"/>
<gene>
    <name evidence="3" type="ORF">PDUR_07160</name>
</gene>
<accession>A0A089HMY1</accession>
<dbReference type="Gene3D" id="3.30.300.20">
    <property type="match status" value="1"/>
</dbReference>
<dbReference type="eggNOG" id="COG1764">
    <property type="taxonomic scope" value="Bacteria"/>
</dbReference>
<keyword evidence="4" id="KW-1185">Reference proteome</keyword>
<dbReference type="InterPro" id="IPR019953">
    <property type="entry name" value="OHR"/>
</dbReference>
<dbReference type="InterPro" id="IPR036102">
    <property type="entry name" value="OsmC/Ohrsf"/>
</dbReference>
<dbReference type="GO" id="GO:0006979">
    <property type="term" value="P:response to oxidative stress"/>
    <property type="evidence" value="ECO:0007669"/>
    <property type="project" value="InterPro"/>
</dbReference>
<dbReference type="NCBIfam" id="TIGR03561">
    <property type="entry name" value="organ_hyd_perox"/>
    <property type="match status" value="1"/>
</dbReference>
<comment type="similarity">
    <text evidence="1">Belongs to the OsmC/Ohr family.</text>
</comment>
<dbReference type="EMBL" id="CP009288">
    <property type="protein sequence ID" value="AIQ11738.1"/>
    <property type="molecule type" value="Genomic_DNA"/>
</dbReference>
<dbReference type="STRING" id="44251.PDUR_07160"/>
<sequence>MKALYTATATVRGGREGSFESSDGALKHNLSMPKELGGSGGTGTNPEQLFAAGYGACYESALAFIARKEGVKLQDVEVTSNVSIGKDESDGGFKLSVRLDVKMSDVDHDQAEDLAKKAHDFCPYSKATRGNIEVELNVLEMSRQ</sequence>
<dbReference type="Gene3D" id="2.20.25.10">
    <property type="match status" value="1"/>
</dbReference>
<dbReference type="InterPro" id="IPR003718">
    <property type="entry name" value="OsmC/Ohr_fam"/>
</dbReference>
<dbReference type="PANTHER" id="PTHR33797">
    <property type="entry name" value="ORGANIC HYDROPEROXIDE RESISTANCE PROTEIN-LIKE"/>
    <property type="match status" value="1"/>
</dbReference>
<feature type="region of interest" description="Disordered" evidence="2">
    <location>
        <begin position="14"/>
        <end position="44"/>
    </location>
</feature>
<dbReference type="Pfam" id="PF02566">
    <property type="entry name" value="OsmC"/>
    <property type="match status" value="1"/>
</dbReference>